<keyword evidence="3 5" id="KW-0540">Nuclease</keyword>
<dbReference type="SUPFAM" id="SSF53098">
    <property type="entry name" value="Ribonuclease H-like"/>
    <property type="match status" value="1"/>
</dbReference>
<dbReference type="GO" id="GO:0000967">
    <property type="term" value="P:rRNA 5'-end processing"/>
    <property type="evidence" value="ECO:0007669"/>
    <property type="project" value="UniProtKB-UniRule"/>
</dbReference>
<dbReference type="PANTHER" id="PTHR33317">
    <property type="entry name" value="POLYNUCLEOTIDYL TRANSFERASE, RIBONUCLEASE H-LIKE SUPERFAMILY PROTEIN"/>
    <property type="match status" value="1"/>
</dbReference>
<dbReference type="InterPro" id="IPR005227">
    <property type="entry name" value="YqgF"/>
</dbReference>
<dbReference type="HAMAP" id="MF_00651">
    <property type="entry name" value="Nuclease_YqgF"/>
    <property type="match status" value="1"/>
</dbReference>
<keyword evidence="8" id="KW-1185">Reference proteome</keyword>
<sequence>MKILAVDLGMARTGLAVCDEGEVLASPVRVVAQRNRERLAEAVAQEAKTLAVKQIVVGLPRNMDGSEGESAQNARKFAELLKAQSGLPVELWDERGTTITAHGYLNDTDTRGKKRKAVIDAVAATVILQDYLAFRRNQKNGKRP</sequence>
<evidence type="ECO:0000256" key="5">
    <source>
        <dbReference type="HAMAP-Rule" id="MF_00651"/>
    </source>
</evidence>
<dbReference type="Proteomes" id="UP000469440">
    <property type="component" value="Unassembled WGS sequence"/>
</dbReference>
<accession>A0A6N8I3D9</accession>
<evidence type="ECO:0000256" key="3">
    <source>
        <dbReference type="ARBA" id="ARBA00022722"/>
    </source>
</evidence>
<dbReference type="GO" id="GO:0016788">
    <property type="term" value="F:hydrolase activity, acting on ester bonds"/>
    <property type="evidence" value="ECO:0007669"/>
    <property type="project" value="UniProtKB-UniRule"/>
</dbReference>
<dbReference type="Gene3D" id="3.30.420.140">
    <property type="entry name" value="YqgF/RNase H-like domain"/>
    <property type="match status" value="1"/>
</dbReference>
<feature type="domain" description="YqgF/RNase H-like" evidence="6">
    <location>
        <begin position="1"/>
        <end position="101"/>
    </location>
</feature>
<gene>
    <name evidence="7" type="primary">yrrK</name>
    <name evidence="7" type="ORF">CAFE_33350</name>
</gene>
<dbReference type="CDD" id="cd16964">
    <property type="entry name" value="YqgF"/>
    <property type="match status" value="1"/>
</dbReference>
<proteinExistence type="inferred from homology"/>
<dbReference type="PANTHER" id="PTHR33317:SF4">
    <property type="entry name" value="POLYNUCLEOTIDYL TRANSFERASE, RIBONUCLEASE H-LIKE SUPERFAMILY PROTEIN"/>
    <property type="match status" value="1"/>
</dbReference>
<comment type="subcellular location">
    <subcellularLocation>
        <location evidence="5">Cytoplasm</location>
    </subcellularLocation>
</comment>
<name>A0A6N8I3D9_9FIRM</name>
<dbReference type="EMBL" id="VWXL01000100">
    <property type="protein sequence ID" value="MVB12594.1"/>
    <property type="molecule type" value="Genomic_DNA"/>
</dbReference>
<dbReference type="InterPro" id="IPR012337">
    <property type="entry name" value="RNaseH-like_sf"/>
</dbReference>
<keyword evidence="4 5" id="KW-0378">Hydrolase</keyword>
<dbReference type="RefSeq" id="WP_066650291.1">
    <property type="nucleotide sequence ID" value="NZ_VWXL01000100.1"/>
</dbReference>
<evidence type="ECO:0000256" key="4">
    <source>
        <dbReference type="ARBA" id="ARBA00022801"/>
    </source>
</evidence>
<keyword evidence="2 5" id="KW-0690">Ribosome biogenesis</keyword>
<organism evidence="7 8">
    <name type="scientific">Caproicibacter fermentans</name>
    <dbReference type="NCBI Taxonomy" id="2576756"/>
    <lineage>
        <taxon>Bacteria</taxon>
        <taxon>Bacillati</taxon>
        <taxon>Bacillota</taxon>
        <taxon>Clostridia</taxon>
        <taxon>Eubacteriales</taxon>
        <taxon>Acutalibacteraceae</taxon>
        <taxon>Caproicibacter</taxon>
    </lineage>
</organism>
<evidence type="ECO:0000256" key="2">
    <source>
        <dbReference type="ARBA" id="ARBA00022517"/>
    </source>
</evidence>
<comment type="function">
    <text evidence="5">Could be a nuclease involved in processing of the 5'-end of pre-16S rRNA.</text>
</comment>
<evidence type="ECO:0000256" key="1">
    <source>
        <dbReference type="ARBA" id="ARBA00022490"/>
    </source>
</evidence>
<dbReference type="EC" id="3.1.-.-" evidence="5"/>
<comment type="caution">
    <text evidence="7">The sequence shown here is derived from an EMBL/GenBank/DDBJ whole genome shotgun (WGS) entry which is preliminary data.</text>
</comment>
<dbReference type="GO" id="GO:0004518">
    <property type="term" value="F:nuclease activity"/>
    <property type="evidence" value="ECO:0007669"/>
    <property type="project" value="UniProtKB-KW"/>
</dbReference>
<dbReference type="Pfam" id="PF03652">
    <property type="entry name" value="RuvX"/>
    <property type="match status" value="1"/>
</dbReference>
<evidence type="ECO:0000313" key="7">
    <source>
        <dbReference type="EMBL" id="MVB12594.1"/>
    </source>
</evidence>
<dbReference type="AlphaFoldDB" id="A0A6N8I3D9"/>
<dbReference type="GO" id="GO:0005829">
    <property type="term" value="C:cytosol"/>
    <property type="evidence" value="ECO:0007669"/>
    <property type="project" value="TreeGrafter"/>
</dbReference>
<dbReference type="NCBIfam" id="TIGR00250">
    <property type="entry name" value="RNAse_H_YqgF"/>
    <property type="match status" value="1"/>
</dbReference>
<comment type="similarity">
    <text evidence="5">Belongs to the YqgF HJR family.</text>
</comment>
<protein>
    <recommendedName>
        <fullName evidence="5">Putative pre-16S rRNA nuclease</fullName>
        <ecNumber evidence="5">3.1.-.-</ecNumber>
    </recommendedName>
</protein>
<dbReference type="InterPro" id="IPR006641">
    <property type="entry name" value="YqgF/RNaseH-like_dom"/>
</dbReference>
<evidence type="ECO:0000313" key="8">
    <source>
        <dbReference type="Proteomes" id="UP000469440"/>
    </source>
</evidence>
<evidence type="ECO:0000259" key="6">
    <source>
        <dbReference type="SMART" id="SM00732"/>
    </source>
</evidence>
<dbReference type="SMART" id="SM00732">
    <property type="entry name" value="YqgFc"/>
    <property type="match status" value="1"/>
</dbReference>
<keyword evidence="1 5" id="KW-0963">Cytoplasm</keyword>
<reference evidence="7 8" key="1">
    <citation type="submission" date="2019-09" db="EMBL/GenBank/DDBJ databases">
        <title>Genome sequence of Clostridium sp. EA1.</title>
        <authorList>
            <person name="Poehlein A."/>
            <person name="Bengelsdorf F.R."/>
            <person name="Daniel R."/>
        </authorList>
    </citation>
    <scope>NUCLEOTIDE SEQUENCE [LARGE SCALE GENOMIC DNA]</scope>
    <source>
        <strain evidence="7 8">EA1</strain>
    </source>
</reference>
<dbReference type="InterPro" id="IPR037027">
    <property type="entry name" value="YqgF/RNaseH-like_dom_sf"/>
</dbReference>